<keyword evidence="1" id="KW-0812">Transmembrane</keyword>
<evidence type="ECO:0000313" key="3">
    <source>
        <dbReference type="Proteomes" id="UP000245712"/>
    </source>
</evidence>
<evidence type="ECO:0000256" key="1">
    <source>
        <dbReference type="SAM" id="Phobius"/>
    </source>
</evidence>
<accession>A0ABX5KHQ1</accession>
<dbReference type="RefSeq" id="WP_133254593.1">
    <property type="nucleotide sequence ID" value="NZ_QEOB01000017.1"/>
</dbReference>
<gene>
    <name evidence="2" type="ORF">C7402_11753</name>
</gene>
<keyword evidence="1" id="KW-0472">Membrane</keyword>
<evidence type="ECO:0000313" key="2">
    <source>
        <dbReference type="EMBL" id="PVX75641.1"/>
    </source>
</evidence>
<protein>
    <recommendedName>
        <fullName evidence="4">DUF1475 domain-containing protein</fullName>
    </recommendedName>
</protein>
<feature type="transmembrane region" description="Helical" evidence="1">
    <location>
        <begin position="52"/>
        <end position="76"/>
    </location>
</feature>
<sequence>MQSTAANRSIRAAKCVLAVAMMVMAFHFWQAIANEGVGHGAGMDVFLAGYRASAWQAVINADLIVGLLIAVSWIYWRERGAASALSWIGVILWWGNIAVAAYAYRQLNRSSGNWRAFFLGARAKTASTHGGAPHERQGTYCVLLYLAALLVIGFIVFKCWSVRFALVPTIGYVWGLGCFVPPLLLGARSRG</sequence>
<organism evidence="2 3">
    <name type="scientific">Paraburkholderia unamae</name>
    <dbReference type="NCBI Taxonomy" id="219649"/>
    <lineage>
        <taxon>Bacteria</taxon>
        <taxon>Pseudomonadati</taxon>
        <taxon>Pseudomonadota</taxon>
        <taxon>Betaproteobacteria</taxon>
        <taxon>Burkholderiales</taxon>
        <taxon>Burkholderiaceae</taxon>
        <taxon>Paraburkholderia</taxon>
    </lineage>
</organism>
<name>A0ABX5KHQ1_9BURK</name>
<dbReference type="EMBL" id="QEOB01000017">
    <property type="protein sequence ID" value="PVX75641.1"/>
    <property type="molecule type" value="Genomic_DNA"/>
</dbReference>
<evidence type="ECO:0008006" key="4">
    <source>
        <dbReference type="Google" id="ProtNLM"/>
    </source>
</evidence>
<feature type="transmembrane region" description="Helical" evidence="1">
    <location>
        <begin position="137"/>
        <end position="157"/>
    </location>
</feature>
<feature type="transmembrane region" description="Helical" evidence="1">
    <location>
        <begin position="12"/>
        <end position="32"/>
    </location>
</feature>
<keyword evidence="1" id="KW-1133">Transmembrane helix</keyword>
<feature type="transmembrane region" description="Helical" evidence="1">
    <location>
        <begin position="83"/>
        <end position="104"/>
    </location>
</feature>
<dbReference type="Proteomes" id="UP000245712">
    <property type="component" value="Unassembled WGS sequence"/>
</dbReference>
<proteinExistence type="predicted"/>
<reference evidence="2 3" key="1">
    <citation type="submission" date="2018-05" db="EMBL/GenBank/DDBJ databases">
        <title>Genomic Encyclopedia of Type Strains, Phase IV (KMG-V): Genome sequencing to study the core and pangenomes of soil and plant-associated prokaryotes.</title>
        <authorList>
            <person name="Whitman W."/>
        </authorList>
    </citation>
    <scope>NUCLEOTIDE SEQUENCE [LARGE SCALE GENOMIC DNA]</scope>
    <source>
        <strain evidence="2 3">SCZa-39</strain>
    </source>
</reference>
<comment type="caution">
    <text evidence="2">The sequence shown here is derived from an EMBL/GenBank/DDBJ whole genome shotgun (WGS) entry which is preliminary data.</text>
</comment>
<keyword evidence="3" id="KW-1185">Reference proteome</keyword>
<feature type="transmembrane region" description="Helical" evidence="1">
    <location>
        <begin position="164"/>
        <end position="185"/>
    </location>
</feature>